<evidence type="ECO:0000256" key="5">
    <source>
        <dbReference type="ARBA" id="ARBA00022989"/>
    </source>
</evidence>
<evidence type="ECO:0000313" key="9">
    <source>
        <dbReference type="Proteomes" id="UP000522081"/>
    </source>
</evidence>
<dbReference type="Proteomes" id="UP000522081">
    <property type="component" value="Unassembled WGS sequence"/>
</dbReference>
<feature type="transmembrane region" description="Helical" evidence="7">
    <location>
        <begin position="411"/>
        <end position="432"/>
    </location>
</feature>
<dbReference type="AlphaFoldDB" id="A0A7Y9XXB6"/>
<dbReference type="PANTHER" id="PTHR43298:SF2">
    <property type="entry name" value="FMN_FAD EXPORTER YEEO-RELATED"/>
    <property type="match status" value="1"/>
</dbReference>
<keyword evidence="9" id="KW-1185">Reference proteome</keyword>
<feature type="transmembrane region" description="Helical" evidence="7">
    <location>
        <begin position="12"/>
        <end position="33"/>
    </location>
</feature>
<reference evidence="8 9" key="1">
    <citation type="submission" date="2020-07" db="EMBL/GenBank/DDBJ databases">
        <title>Genomic Encyclopedia of Type Strains, Phase IV (KMG-IV): sequencing the most valuable type-strain genomes for metagenomic binning, comparative biology and taxonomic classification.</title>
        <authorList>
            <person name="Goeker M."/>
        </authorList>
    </citation>
    <scope>NUCLEOTIDE SEQUENCE [LARGE SCALE GENOMIC DNA]</scope>
    <source>
        <strain evidence="8 9">DSM 29043</strain>
    </source>
</reference>
<evidence type="ECO:0000256" key="2">
    <source>
        <dbReference type="ARBA" id="ARBA00010199"/>
    </source>
</evidence>
<dbReference type="EMBL" id="JACBZF010000005">
    <property type="protein sequence ID" value="NYH96329.1"/>
    <property type="molecule type" value="Genomic_DNA"/>
</dbReference>
<evidence type="ECO:0000256" key="3">
    <source>
        <dbReference type="ARBA" id="ARBA00022448"/>
    </source>
</evidence>
<gene>
    <name evidence="8" type="ORF">FHS75_002668</name>
</gene>
<evidence type="ECO:0000313" key="8">
    <source>
        <dbReference type="EMBL" id="NYH96329.1"/>
    </source>
</evidence>
<feature type="transmembrane region" description="Helical" evidence="7">
    <location>
        <begin position="245"/>
        <end position="262"/>
    </location>
</feature>
<keyword evidence="4 7" id="KW-0812">Transmembrane</keyword>
<dbReference type="NCBIfam" id="TIGR00797">
    <property type="entry name" value="matE"/>
    <property type="match status" value="1"/>
</dbReference>
<dbReference type="InterPro" id="IPR050222">
    <property type="entry name" value="MATE_MdtK"/>
</dbReference>
<sequence length="441" mass="46713">MPPPPATSNSRLVWSIALPAMLTNVATALFGLADMWVIGRLGDASAQGAVELGAKFMLALLNTFNFLRTGTIALTAQAAGRGSEADRAQTLVRALGASFLIAALLLLAKPFAIAFGLDLLEAGDAVADEARTYIGIRYWAGVAWLVNAVLVGWLIGQRRVRTVLAVEVAANVVHIGLDVLFVLSFGWGVAGVAAATLVSEGLKFAVLALLVLRLPAARGLREAAVERATWQASRMRELFSLNRDLFFRTLLLSGAMLIFARSGAQQGAVVLAANGILFQLFMLATLALDGFENAAQVLVGEAQGARSRERFAAILKSTLAWGFGLGVVLALAYLVAGEAIARSFSTDEAVSNLAAEYVGWVVLLPLVGSFSFVLDGVFVGAAWTRAMLLTMLAAIAVYVGILWAGSPLTNTGLWIAFVTFFVVRAAAQFAVLPRLVRREFG</sequence>
<protein>
    <submittedName>
        <fullName evidence="8">MATE family multidrug resistance protein</fullName>
    </submittedName>
</protein>
<dbReference type="PANTHER" id="PTHR43298">
    <property type="entry name" value="MULTIDRUG RESISTANCE PROTEIN NORM-RELATED"/>
    <property type="match status" value="1"/>
</dbReference>
<evidence type="ECO:0000256" key="4">
    <source>
        <dbReference type="ARBA" id="ARBA00022692"/>
    </source>
</evidence>
<dbReference type="InterPro" id="IPR044644">
    <property type="entry name" value="DinF-like"/>
</dbReference>
<feature type="transmembrane region" description="Helical" evidence="7">
    <location>
        <begin position="386"/>
        <end position="405"/>
    </location>
</feature>
<dbReference type="Pfam" id="PF01554">
    <property type="entry name" value="MatE"/>
    <property type="match status" value="2"/>
</dbReference>
<dbReference type="CDD" id="cd13136">
    <property type="entry name" value="MATE_DinF_like"/>
    <property type="match status" value="1"/>
</dbReference>
<feature type="transmembrane region" description="Helical" evidence="7">
    <location>
        <begin position="357"/>
        <end position="379"/>
    </location>
</feature>
<dbReference type="InterPro" id="IPR002528">
    <property type="entry name" value="MATE_fam"/>
</dbReference>
<comment type="caution">
    <text evidence="8">The sequence shown here is derived from an EMBL/GenBank/DDBJ whole genome shotgun (WGS) entry which is preliminary data.</text>
</comment>
<comment type="similarity">
    <text evidence="2">Belongs to the multi antimicrobial extrusion (MATE) (TC 2.A.66.1) family.</text>
</comment>
<evidence type="ECO:0000256" key="6">
    <source>
        <dbReference type="ARBA" id="ARBA00023136"/>
    </source>
</evidence>
<keyword evidence="6 7" id="KW-0472">Membrane</keyword>
<feature type="transmembrane region" description="Helical" evidence="7">
    <location>
        <begin position="268"/>
        <end position="288"/>
    </location>
</feature>
<proteinExistence type="inferred from homology"/>
<keyword evidence="3" id="KW-0813">Transport</keyword>
<keyword evidence="5 7" id="KW-1133">Transmembrane helix</keyword>
<feature type="transmembrane region" description="Helical" evidence="7">
    <location>
        <begin position="91"/>
        <end position="116"/>
    </location>
</feature>
<organism evidence="8 9">
    <name type="scientific">Novosphingobium marinum</name>
    <dbReference type="NCBI Taxonomy" id="1514948"/>
    <lineage>
        <taxon>Bacteria</taxon>
        <taxon>Pseudomonadati</taxon>
        <taxon>Pseudomonadota</taxon>
        <taxon>Alphaproteobacteria</taxon>
        <taxon>Sphingomonadales</taxon>
        <taxon>Sphingomonadaceae</taxon>
        <taxon>Novosphingobium</taxon>
    </lineage>
</organism>
<evidence type="ECO:0000256" key="1">
    <source>
        <dbReference type="ARBA" id="ARBA00004141"/>
    </source>
</evidence>
<dbReference type="GO" id="GO:0042910">
    <property type="term" value="F:xenobiotic transmembrane transporter activity"/>
    <property type="evidence" value="ECO:0007669"/>
    <property type="project" value="InterPro"/>
</dbReference>
<comment type="subcellular location">
    <subcellularLocation>
        <location evidence="1">Membrane</location>
        <topology evidence="1">Multi-pass membrane protein</topology>
    </subcellularLocation>
</comment>
<dbReference type="GO" id="GO:0005886">
    <property type="term" value="C:plasma membrane"/>
    <property type="evidence" value="ECO:0007669"/>
    <property type="project" value="TreeGrafter"/>
</dbReference>
<name>A0A7Y9XXB6_9SPHN</name>
<evidence type="ECO:0000256" key="7">
    <source>
        <dbReference type="SAM" id="Phobius"/>
    </source>
</evidence>
<accession>A0A7Y9XXB6</accession>
<feature type="transmembrane region" description="Helical" evidence="7">
    <location>
        <begin position="163"/>
        <end position="183"/>
    </location>
</feature>
<dbReference type="RefSeq" id="WP_229735610.1">
    <property type="nucleotide sequence ID" value="NZ_BMGF01000005.1"/>
</dbReference>
<dbReference type="GO" id="GO:0015297">
    <property type="term" value="F:antiporter activity"/>
    <property type="evidence" value="ECO:0007669"/>
    <property type="project" value="InterPro"/>
</dbReference>
<feature type="transmembrane region" description="Helical" evidence="7">
    <location>
        <begin position="136"/>
        <end position="156"/>
    </location>
</feature>
<feature type="transmembrane region" description="Helical" evidence="7">
    <location>
        <begin position="189"/>
        <end position="212"/>
    </location>
</feature>
<feature type="transmembrane region" description="Helical" evidence="7">
    <location>
        <begin position="318"/>
        <end position="337"/>
    </location>
</feature>